<dbReference type="RefSeq" id="YP_005224449.1">
    <property type="nucleotide sequence ID" value="NC_016845.1"/>
</dbReference>
<dbReference type="AlphaFoldDB" id="A0A0H3GLL5"/>
<dbReference type="Proteomes" id="UP000007841">
    <property type="component" value="Chromosome"/>
</dbReference>
<dbReference type="KEGG" id="kpm:KPHS_01490"/>
<dbReference type="HOGENOM" id="CLU_3311280_0_0_6"/>
<accession>A0A0H3GLL5</accession>
<name>A0A0H3GLL5_KLEPH</name>
<dbReference type="RefSeq" id="WP_004146490.1">
    <property type="nucleotide sequence ID" value="NC_016845.1"/>
</dbReference>
<gene>
    <name evidence="1" type="ordered locus">KPHS_01490</name>
</gene>
<organism evidence="1 2">
    <name type="scientific">Klebsiella pneumoniae subsp. pneumoniae (strain HS11286)</name>
    <dbReference type="NCBI Taxonomy" id="1125630"/>
    <lineage>
        <taxon>Bacteria</taxon>
        <taxon>Pseudomonadati</taxon>
        <taxon>Pseudomonadota</taxon>
        <taxon>Gammaproteobacteria</taxon>
        <taxon>Enterobacterales</taxon>
        <taxon>Enterobacteriaceae</taxon>
        <taxon>Klebsiella/Raoultella group</taxon>
        <taxon>Klebsiella</taxon>
        <taxon>Klebsiella pneumoniae complex</taxon>
    </lineage>
</organism>
<proteinExistence type="predicted"/>
<protein>
    <submittedName>
        <fullName evidence="1">Uncharacterized protein</fullName>
    </submittedName>
</protein>
<dbReference type="STRING" id="1125630.KPHS_01490"/>
<reference evidence="1 2" key="1">
    <citation type="journal article" date="2012" name="J. Bacteriol.">
        <title>Complete genome sequence of Klebsiella pneumoniae subsp. pneumoniae HS11286, a multidrug-resistant strain isolated from human sputum.</title>
        <authorList>
            <person name="Liu P."/>
            <person name="Li P."/>
            <person name="Jiang X."/>
            <person name="Bi D."/>
            <person name="Xie Y."/>
            <person name="Tai C."/>
            <person name="Deng Z."/>
            <person name="Rajakumar K."/>
            <person name="Ou H.Y."/>
        </authorList>
    </citation>
    <scope>NUCLEOTIDE SEQUENCE [LARGE SCALE GENOMIC DNA]</scope>
    <source>
        <strain evidence="1 2">HS11286</strain>
    </source>
</reference>
<sequence>MFKNPRYNSTEDFSISTKTVTIRRRCGCDEQRTDKWFKT</sequence>
<keyword evidence="2" id="KW-1185">Reference proteome</keyword>
<evidence type="ECO:0000313" key="2">
    <source>
        <dbReference type="Proteomes" id="UP000007841"/>
    </source>
</evidence>
<dbReference type="EMBL" id="CP003200">
    <property type="protein sequence ID" value="AEW58847.1"/>
    <property type="molecule type" value="Genomic_DNA"/>
</dbReference>
<evidence type="ECO:0000313" key="1">
    <source>
        <dbReference type="EMBL" id="AEW58847.1"/>
    </source>
</evidence>
<dbReference type="GeneID" id="11845130"/>